<dbReference type="Proteomes" id="UP000824214">
    <property type="component" value="Unassembled WGS sequence"/>
</dbReference>
<dbReference type="Pfam" id="PF13735">
    <property type="entry name" value="tRNA_NucTran2_2"/>
    <property type="match status" value="1"/>
</dbReference>
<keyword evidence="2 9" id="KW-0808">Transferase</keyword>
<keyword evidence="6" id="KW-0547">Nucleotide-binding</keyword>
<comment type="similarity">
    <text evidence="9">Belongs to the tRNA nucleotidyltransferase/poly(A) polymerase family.</text>
</comment>
<dbReference type="GO" id="GO:0046872">
    <property type="term" value="F:metal ion binding"/>
    <property type="evidence" value="ECO:0007669"/>
    <property type="project" value="UniProtKB-KW"/>
</dbReference>
<dbReference type="EMBL" id="DWXZ01000175">
    <property type="protein sequence ID" value="HJB38042.1"/>
    <property type="molecule type" value="Genomic_DNA"/>
</dbReference>
<evidence type="ECO:0000259" key="10">
    <source>
        <dbReference type="Pfam" id="PF01743"/>
    </source>
</evidence>
<keyword evidence="7" id="KW-0460">Magnesium</keyword>
<evidence type="ECO:0000259" key="11">
    <source>
        <dbReference type="Pfam" id="PF12627"/>
    </source>
</evidence>
<evidence type="ECO:0000259" key="12">
    <source>
        <dbReference type="Pfam" id="PF13735"/>
    </source>
</evidence>
<evidence type="ECO:0000256" key="4">
    <source>
        <dbReference type="ARBA" id="ARBA00022695"/>
    </source>
</evidence>
<organism evidence="13 14">
    <name type="scientific">Candidatus Acutalibacter ornithocaccae</name>
    <dbReference type="NCBI Taxonomy" id="2838416"/>
    <lineage>
        <taxon>Bacteria</taxon>
        <taxon>Bacillati</taxon>
        <taxon>Bacillota</taxon>
        <taxon>Clostridia</taxon>
        <taxon>Eubacteriales</taxon>
        <taxon>Acutalibacteraceae</taxon>
        <taxon>Acutalibacter</taxon>
    </lineage>
</organism>
<comment type="cofactor">
    <cofactor evidence="1">
        <name>Mg(2+)</name>
        <dbReference type="ChEBI" id="CHEBI:18420"/>
    </cofactor>
</comment>
<dbReference type="InterPro" id="IPR002646">
    <property type="entry name" value="PolA_pol_head_dom"/>
</dbReference>
<feature type="domain" description="CCA-adding enzyme C-terminal" evidence="12">
    <location>
        <begin position="304"/>
        <end position="443"/>
    </location>
</feature>
<dbReference type="InterPro" id="IPR032828">
    <property type="entry name" value="PolyA_RNA-bd"/>
</dbReference>
<dbReference type="GO" id="GO:0000166">
    <property type="term" value="F:nucleotide binding"/>
    <property type="evidence" value="ECO:0007669"/>
    <property type="project" value="UniProtKB-KW"/>
</dbReference>
<evidence type="ECO:0000256" key="5">
    <source>
        <dbReference type="ARBA" id="ARBA00022723"/>
    </source>
</evidence>
<evidence type="ECO:0000313" key="13">
    <source>
        <dbReference type="EMBL" id="HJB38042.1"/>
    </source>
</evidence>
<keyword evidence="4" id="KW-0548">Nucleotidyltransferase</keyword>
<evidence type="ECO:0000256" key="3">
    <source>
        <dbReference type="ARBA" id="ARBA00022694"/>
    </source>
</evidence>
<feature type="domain" description="Poly A polymerase head" evidence="10">
    <location>
        <begin position="28"/>
        <end position="150"/>
    </location>
</feature>
<dbReference type="SUPFAM" id="SSF81301">
    <property type="entry name" value="Nucleotidyltransferase"/>
    <property type="match status" value="1"/>
</dbReference>
<dbReference type="CDD" id="cd05398">
    <property type="entry name" value="NT_ClassII-CCAase"/>
    <property type="match status" value="1"/>
</dbReference>
<gene>
    <name evidence="13" type="ORF">H9942_08255</name>
</gene>
<dbReference type="InterPro" id="IPR003607">
    <property type="entry name" value="HD/PDEase_dom"/>
</dbReference>
<evidence type="ECO:0000256" key="1">
    <source>
        <dbReference type="ARBA" id="ARBA00001946"/>
    </source>
</evidence>
<dbReference type="Gene3D" id="1.10.246.80">
    <property type="match status" value="1"/>
</dbReference>
<evidence type="ECO:0000256" key="7">
    <source>
        <dbReference type="ARBA" id="ARBA00022842"/>
    </source>
</evidence>
<evidence type="ECO:0000256" key="6">
    <source>
        <dbReference type="ARBA" id="ARBA00022741"/>
    </source>
</evidence>
<evidence type="ECO:0000256" key="8">
    <source>
        <dbReference type="ARBA" id="ARBA00022884"/>
    </source>
</evidence>
<dbReference type="PANTHER" id="PTHR46173">
    <property type="entry name" value="CCA TRNA NUCLEOTIDYLTRANSFERASE 1, MITOCHONDRIAL"/>
    <property type="match status" value="1"/>
</dbReference>
<evidence type="ECO:0000256" key="2">
    <source>
        <dbReference type="ARBA" id="ARBA00022679"/>
    </source>
</evidence>
<reference evidence="13" key="1">
    <citation type="journal article" date="2021" name="PeerJ">
        <title>Extensive microbial diversity within the chicken gut microbiome revealed by metagenomics and culture.</title>
        <authorList>
            <person name="Gilroy R."/>
            <person name="Ravi A."/>
            <person name="Getino M."/>
            <person name="Pursley I."/>
            <person name="Horton D.L."/>
            <person name="Alikhan N.F."/>
            <person name="Baker D."/>
            <person name="Gharbi K."/>
            <person name="Hall N."/>
            <person name="Watson M."/>
            <person name="Adriaenssens E.M."/>
            <person name="Foster-Nyarko E."/>
            <person name="Jarju S."/>
            <person name="Secka A."/>
            <person name="Antonio M."/>
            <person name="Oren A."/>
            <person name="Chaudhuri R.R."/>
            <person name="La Ragione R."/>
            <person name="Hildebrand F."/>
            <person name="Pallen M.J."/>
        </authorList>
    </citation>
    <scope>NUCLEOTIDE SEQUENCE</scope>
    <source>
        <strain evidence="13">ChiBcolR8-3208</strain>
    </source>
</reference>
<evidence type="ECO:0000313" key="14">
    <source>
        <dbReference type="Proteomes" id="UP000824214"/>
    </source>
</evidence>
<keyword evidence="3" id="KW-0819">tRNA processing</keyword>
<dbReference type="SUPFAM" id="SSF81891">
    <property type="entry name" value="Poly A polymerase C-terminal region-like"/>
    <property type="match status" value="1"/>
</dbReference>
<dbReference type="Gene3D" id="1.10.3090.10">
    <property type="entry name" value="cca-adding enzyme, domain 2"/>
    <property type="match status" value="1"/>
</dbReference>
<accession>A0A9D2RZ21</accession>
<dbReference type="AlphaFoldDB" id="A0A9D2RZ21"/>
<keyword evidence="5" id="KW-0479">Metal-binding</keyword>
<dbReference type="PANTHER" id="PTHR46173:SF1">
    <property type="entry name" value="CCA TRNA NUCLEOTIDYLTRANSFERASE 1, MITOCHONDRIAL"/>
    <property type="match status" value="1"/>
</dbReference>
<dbReference type="GO" id="GO:0008033">
    <property type="term" value="P:tRNA processing"/>
    <property type="evidence" value="ECO:0007669"/>
    <property type="project" value="UniProtKB-KW"/>
</dbReference>
<keyword evidence="8 9" id="KW-0694">RNA-binding</keyword>
<name>A0A9D2RZ21_9FIRM</name>
<dbReference type="CDD" id="cd00077">
    <property type="entry name" value="HDc"/>
    <property type="match status" value="1"/>
</dbReference>
<sequence length="452" mass="49755">MNQGLTIVPPPVVGEALRRLEARGFQAWCVGGCVRDSLLGKAPSDWDIATSALPQETKACFAGERLVEAGAAHGTIAWVPSGGHPIEITTFRSDGAYTDGRHPDSVAFSRRLEDDLSRRDFTVNAMAWHPQRGLVDLFHGQEDLSAGLLRCVGEPARRFSEDALRILRCLRFSSQLGFAIHPDTARALWEKRELLLALSHERVREELTKLLCGQGAAAVLRQYAAVVFTVLPELAPMKGCAQETPYHCFDVWEHTLHAVDYAPQQGDLRWAALLHDAGKPGRKTRSADGVAHFYGHPPESGRIARQLLTRLRFSNKERDWIAALVDHHEDAMPMGEAHLKGLLGRYGERFVFTLFQLQEADMSAKAPGVFARRLPDLEESRALARAILERGDCLTLGDMALTGEDLKALGVAPGPEMGKLLRRLLEAVQRGEAANTPAALGELAKRLLKRGL</sequence>
<dbReference type="GO" id="GO:0016779">
    <property type="term" value="F:nucleotidyltransferase activity"/>
    <property type="evidence" value="ECO:0007669"/>
    <property type="project" value="UniProtKB-KW"/>
</dbReference>
<dbReference type="InterPro" id="IPR032810">
    <property type="entry name" value="CCA-adding_enz_C"/>
</dbReference>
<protein>
    <submittedName>
        <fullName evidence="13">HD domain-containing protein</fullName>
    </submittedName>
</protein>
<reference evidence="13" key="2">
    <citation type="submission" date="2021-04" db="EMBL/GenBank/DDBJ databases">
        <authorList>
            <person name="Gilroy R."/>
        </authorList>
    </citation>
    <scope>NUCLEOTIDE SEQUENCE</scope>
    <source>
        <strain evidence="13">ChiBcolR8-3208</strain>
    </source>
</reference>
<dbReference type="Gene3D" id="3.30.460.10">
    <property type="entry name" value="Beta Polymerase, domain 2"/>
    <property type="match status" value="1"/>
</dbReference>
<evidence type="ECO:0000256" key="9">
    <source>
        <dbReference type="RuleBase" id="RU003953"/>
    </source>
</evidence>
<dbReference type="Pfam" id="PF01743">
    <property type="entry name" value="PolyA_pol"/>
    <property type="match status" value="1"/>
</dbReference>
<dbReference type="GO" id="GO:0000049">
    <property type="term" value="F:tRNA binding"/>
    <property type="evidence" value="ECO:0007669"/>
    <property type="project" value="TreeGrafter"/>
</dbReference>
<dbReference type="InterPro" id="IPR043519">
    <property type="entry name" value="NT_sf"/>
</dbReference>
<proteinExistence type="inferred from homology"/>
<dbReference type="Pfam" id="PF12627">
    <property type="entry name" value="PolyA_pol_RNAbd"/>
    <property type="match status" value="1"/>
</dbReference>
<dbReference type="InterPro" id="IPR050264">
    <property type="entry name" value="Bact_CCA-adding_enz_type3_sf"/>
</dbReference>
<feature type="domain" description="tRNA nucleotidyltransferase/poly(A) polymerase RNA and SrmB- binding" evidence="11">
    <location>
        <begin position="177"/>
        <end position="222"/>
    </location>
</feature>
<comment type="caution">
    <text evidence="13">The sequence shown here is derived from an EMBL/GenBank/DDBJ whole genome shotgun (WGS) entry which is preliminary data.</text>
</comment>